<evidence type="ECO:0000313" key="1">
    <source>
        <dbReference type="EMBL" id="CEP11916.1"/>
    </source>
</evidence>
<dbReference type="Proteomes" id="UP000054107">
    <property type="component" value="Unassembled WGS sequence"/>
</dbReference>
<proteinExistence type="predicted"/>
<reference evidence="1 2" key="1">
    <citation type="submission" date="2014-09" db="EMBL/GenBank/DDBJ databases">
        <authorList>
            <person name="Ellenberger Sabrina"/>
        </authorList>
    </citation>
    <scope>NUCLEOTIDE SEQUENCE [LARGE SCALE GENOMIC DNA]</scope>
    <source>
        <strain evidence="1 2">CBS 412.66</strain>
    </source>
</reference>
<protein>
    <recommendedName>
        <fullName evidence="3">Reverse transcriptase zinc-binding domain-containing protein</fullName>
    </recommendedName>
</protein>
<keyword evidence="2" id="KW-1185">Reference proteome</keyword>
<evidence type="ECO:0008006" key="3">
    <source>
        <dbReference type="Google" id="ProtNLM"/>
    </source>
</evidence>
<evidence type="ECO:0000313" key="2">
    <source>
        <dbReference type="Proteomes" id="UP000054107"/>
    </source>
</evidence>
<accession>A0A0B7N0Z5</accession>
<dbReference type="OrthoDB" id="2288126at2759"/>
<dbReference type="EMBL" id="LN727106">
    <property type="protein sequence ID" value="CEP11916.1"/>
    <property type="molecule type" value="Genomic_DNA"/>
</dbReference>
<organism evidence="1 2">
    <name type="scientific">Parasitella parasitica</name>
    <dbReference type="NCBI Taxonomy" id="35722"/>
    <lineage>
        <taxon>Eukaryota</taxon>
        <taxon>Fungi</taxon>
        <taxon>Fungi incertae sedis</taxon>
        <taxon>Mucoromycota</taxon>
        <taxon>Mucoromycotina</taxon>
        <taxon>Mucoromycetes</taxon>
        <taxon>Mucorales</taxon>
        <taxon>Mucorineae</taxon>
        <taxon>Mucoraceae</taxon>
        <taxon>Parasitella</taxon>
    </lineage>
</organism>
<sequence>MLEKFVDVKAQYAALYFRWIQPLLTVSYTTLDDISPLSRMLIHYINNINHSSHHQVPLLLPTTRRIFLRRTRMATIDIIYKSIDLLPRNFDSVRISHATSLQLPLQAVLYVSPHSTFRLPTKLREMKVLDVFQHNTDHHFLHWKDTSDPSLRSWKLAPKKLFNGLASGDLLLQPFFQPLCLPSPAPDNGRVDSAIDFTPLATSLTFPTGTHIFSAIPTKTFRQACATALVPSHLRAINGHAWKSFWSLALTMVQRNVLYRFISNSIPHKSLLHRVFTDLHPSPLCTICSISTETSVHFLFHCPPKATVWRAIIFEFLWPTVSIQDIITAITSLDFHNIKYCQRSEVSAPIIVILTLANIWRAHFRTVFDATPFEAQTIIANIRADVIRRINEDQRGVSQSCIDYIMLSNGLASSVAFDQLYIQPAWSNHFLISSQLRLHPASDASSASAVDNGLWRAHAHLVDIPLFKQQLYKDLSKRLATGCFKNYPWILPSLRPGLDPQLKVVEDQLASLQKYHAETLALRSGIRWRERGEISAGYLKRSVASRASKNLIPRLIHPT</sequence>
<dbReference type="AlphaFoldDB" id="A0A0B7N0Z5"/>
<name>A0A0B7N0Z5_9FUNG</name>
<gene>
    <name evidence="1" type="primary">PARPA_05817.1 scaffold 19890</name>
</gene>